<proteinExistence type="predicted"/>
<organism evidence="3 4">
    <name type="scientific">Linum trigynum</name>
    <dbReference type="NCBI Taxonomy" id="586398"/>
    <lineage>
        <taxon>Eukaryota</taxon>
        <taxon>Viridiplantae</taxon>
        <taxon>Streptophyta</taxon>
        <taxon>Embryophyta</taxon>
        <taxon>Tracheophyta</taxon>
        <taxon>Spermatophyta</taxon>
        <taxon>Magnoliopsida</taxon>
        <taxon>eudicotyledons</taxon>
        <taxon>Gunneridae</taxon>
        <taxon>Pentapetalae</taxon>
        <taxon>rosids</taxon>
        <taxon>fabids</taxon>
        <taxon>Malpighiales</taxon>
        <taxon>Linaceae</taxon>
        <taxon>Linum</taxon>
    </lineage>
</organism>
<dbReference type="InterPro" id="IPR013103">
    <property type="entry name" value="RVT_2"/>
</dbReference>
<evidence type="ECO:0000259" key="2">
    <source>
        <dbReference type="Pfam" id="PF07727"/>
    </source>
</evidence>
<feature type="region of interest" description="Disordered" evidence="1">
    <location>
        <begin position="50"/>
        <end position="165"/>
    </location>
</feature>
<dbReference type="Pfam" id="PF07727">
    <property type="entry name" value="RVT_2"/>
    <property type="match status" value="1"/>
</dbReference>
<evidence type="ECO:0000313" key="3">
    <source>
        <dbReference type="EMBL" id="CAL1383194.1"/>
    </source>
</evidence>
<evidence type="ECO:0000256" key="1">
    <source>
        <dbReference type="SAM" id="MobiDB-lite"/>
    </source>
</evidence>
<dbReference type="Proteomes" id="UP001497516">
    <property type="component" value="Chromosome 4"/>
</dbReference>
<reference evidence="3 4" key="1">
    <citation type="submission" date="2024-04" db="EMBL/GenBank/DDBJ databases">
        <authorList>
            <person name="Fracassetti M."/>
        </authorList>
    </citation>
    <scope>NUCLEOTIDE SEQUENCE [LARGE SCALE GENOMIC DNA]</scope>
</reference>
<dbReference type="InterPro" id="IPR043502">
    <property type="entry name" value="DNA/RNA_pol_sf"/>
</dbReference>
<feature type="compositionally biased region" description="Low complexity" evidence="1">
    <location>
        <begin position="137"/>
        <end position="149"/>
    </location>
</feature>
<dbReference type="PANTHER" id="PTHR11439:SF470">
    <property type="entry name" value="CYSTEINE-RICH RLK (RECEPTOR-LIKE PROTEIN KINASE) 8"/>
    <property type="match status" value="1"/>
</dbReference>
<gene>
    <name evidence="3" type="ORF">LTRI10_LOCUS24479</name>
</gene>
<dbReference type="PANTHER" id="PTHR11439">
    <property type="entry name" value="GAG-POL-RELATED RETROTRANSPOSON"/>
    <property type="match status" value="1"/>
</dbReference>
<keyword evidence="4" id="KW-1185">Reference proteome</keyword>
<dbReference type="SUPFAM" id="SSF56672">
    <property type="entry name" value="DNA/RNA polymerases"/>
    <property type="match status" value="1"/>
</dbReference>
<dbReference type="EMBL" id="OZ034817">
    <property type="protein sequence ID" value="CAL1383194.1"/>
    <property type="molecule type" value="Genomic_DNA"/>
</dbReference>
<feature type="domain" description="Reverse transcriptase Ty1/copia-type" evidence="2">
    <location>
        <begin position="205"/>
        <end position="447"/>
    </location>
</feature>
<dbReference type="CDD" id="cd09272">
    <property type="entry name" value="RNase_HI_RT_Ty1"/>
    <property type="match status" value="1"/>
</dbReference>
<sequence length="586" mass="64843">MCYDPVGRRIRIAYHVLFMEHIPYYSLKDSSVRAVFEQSLAFLTSFSLSSGAPQGGEGSDGESSASGSGESDGESSASGNGETSSSSSHAANGESSSSSSISGESSSSPSDPSLVGSSSSSSSSATLFFSTDDSNNDDQGNNNDFQQPQLRRSTRITKGQPPLRHNDYVGFSAEPIFIPANYRQACGIPEWDAAMVEEVDALETNQTWDLVPRTPEMSVIGSKWVYDVKMRPDGSLERHKVRVVAQGFSQEFGIDYEETFAPVAKIQTVRCVLAVAAMKGWPLVQLDVKNAFLHGDLKETIYMARPAGYTKGDANTVCRLKRSLYGLKQAPRTWFEKFHGTVVQAGLSQSQNDPSLFLQHTIHGITVLLLYVDNMIITGNDHSRIKELTETLHRAFKLKELGNVSYFLGLEIERSKHGILVSQRKYIRDLLVEHQFENCKPCTTPMEQNLKLSRTSGDLLDDQTQYRTIVGSLRYLSSTRPDIAYAVQVVSQFMGMARTMHLDAVRRILRYLQSTQDVGLFFPAKGEPVLEAFADADFAGCVDTRRSTSGWCVRFGSSFVSWRCKKQDRVSKSSTEAEYRSMSEVS</sequence>
<protein>
    <recommendedName>
        <fullName evidence="2">Reverse transcriptase Ty1/copia-type domain-containing protein</fullName>
    </recommendedName>
</protein>
<name>A0AAV2EBB9_9ROSI</name>
<evidence type="ECO:0000313" key="4">
    <source>
        <dbReference type="Proteomes" id="UP001497516"/>
    </source>
</evidence>
<dbReference type="AlphaFoldDB" id="A0AAV2EBB9"/>
<accession>A0AAV2EBB9</accession>
<feature type="compositionally biased region" description="Low complexity" evidence="1">
    <location>
        <begin position="61"/>
        <end position="125"/>
    </location>
</feature>